<dbReference type="GO" id="GO:0000049">
    <property type="term" value="F:tRNA binding"/>
    <property type="evidence" value="ECO:0007669"/>
    <property type="project" value="TreeGrafter"/>
</dbReference>
<feature type="binding site" evidence="15">
    <location>
        <position position="268"/>
    </location>
    <ligand>
        <name>ATP</name>
        <dbReference type="ChEBI" id="CHEBI:30616"/>
    </ligand>
</feature>
<dbReference type="SUPFAM" id="SSF55821">
    <property type="entry name" value="YrdC/RibB"/>
    <property type="match status" value="1"/>
</dbReference>
<evidence type="ECO:0000256" key="4">
    <source>
        <dbReference type="ARBA" id="ARBA00015492"/>
    </source>
</evidence>
<gene>
    <name evidence="17" type="ORF">BCR43DRAFT_495463</name>
</gene>
<dbReference type="AlphaFoldDB" id="A0A1X2H5Y8"/>
<keyword evidence="7 14" id="KW-0819">tRNA processing</keyword>
<dbReference type="GO" id="GO:0005524">
    <property type="term" value="F:ATP binding"/>
    <property type="evidence" value="ECO:0007669"/>
    <property type="project" value="UniProtKB-UniRule"/>
</dbReference>
<dbReference type="FunFam" id="3.90.870.10:FF:000008">
    <property type="entry name" value="Threonylcarbamoyl-AMP synthase"/>
    <property type="match status" value="1"/>
</dbReference>
<dbReference type="Proteomes" id="UP000242180">
    <property type="component" value="Unassembled WGS sequence"/>
</dbReference>
<evidence type="ECO:0000259" key="16">
    <source>
        <dbReference type="PROSITE" id="PS51163"/>
    </source>
</evidence>
<dbReference type="PANTHER" id="PTHR17490">
    <property type="entry name" value="SUA5"/>
    <property type="match status" value="1"/>
</dbReference>
<evidence type="ECO:0000256" key="5">
    <source>
        <dbReference type="ARBA" id="ARBA00022490"/>
    </source>
</evidence>
<dbReference type="GO" id="GO:0061710">
    <property type="term" value="F:L-threonylcarbamoyladenylate synthase"/>
    <property type="evidence" value="ECO:0007669"/>
    <property type="project" value="UniProtKB-EC"/>
</dbReference>
<keyword evidence="5 14" id="KW-0963">Cytoplasm</keyword>
<protein>
    <recommendedName>
        <fullName evidence="4 14">Threonylcarbamoyl-AMP synthase</fullName>
        <shortName evidence="14">TC-AMP synthase</shortName>
        <ecNumber evidence="3 14">2.7.7.87</ecNumber>
    </recommendedName>
    <alternativeName>
        <fullName evidence="11 14">L-threonylcarbamoyladenylate synthase</fullName>
    </alternativeName>
</protein>
<evidence type="ECO:0000256" key="8">
    <source>
        <dbReference type="ARBA" id="ARBA00022695"/>
    </source>
</evidence>
<keyword evidence="9 14" id="KW-0547">Nucleotide-binding</keyword>
<evidence type="ECO:0000256" key="3">
    <source>
        <dbReference type="ARBA" id="ARBA00012584"/>
    </source>
</evidence>
<dbReference type="InterPro" id="IPR005145">
    <property type="entry name" value="Sua5_C"/>
</dbReference>
<dbReference type="PANTHER" id="PTHR17490:SF16">
    <property type="entry name" value="THREONYLCARBAMOYL-AMP SYNTHASE"/>
    <property type="match status" value="1"/>
</dbReference>
<dbReference type="InterPro" id="IPR017945">
    <property type="entry name" value="DHBP_synth_RibB-like_a/b_dom"/>
</dbReference>
<evidence type="ECO:0000256" key="14">
    <source>
        <dbReference type="PIRNR" id="PIRNR004930"/>
    </source>
</evidence>
<evidence type="ECO:0000256" key="7">
    <source>
        <dbReference type="ARBA" id="ARBA00022694"/>
    </source>
</evidence>
<dbReference type="GO" id="GO:0003725">
    <property type="term" value="F:double-stranded RNA binding"/>
    <property type="evidence" value="ECO:0007669"/>
    <property type="project" value="UniProtKB-UniRule"/>
</dbReference>
<proteinExistence type="inferred from homology"/>
<comment type="function">
    <text evidence="13">Required for the formation of a threonylcarbamoyl group on adenosine at position 37 (t(6)A37) in tRNAs that read codons beginning with adenine. Likely catalyzes the conversion of L-threonine, HCO(3)(-)/CO(2) and ATP to give threonylcarbamoyl-AMP (TC-AMP) as the acyladenylate intermediate, with the release of diphosphate. Required for normal translation, by ensuring translation fidelity at the level of codon recognition, appropriate translation initiation selection and maintenance of reading frame. Also involved in telomere replication. Binds to single-stranded telomeric (ssTG) DNA and positively regulates telomere length.</text>
</comment>
<comment type="subcellular location">
    <subcellularLocation>
        <location evidence="1 14">Cytoplasm</location>
    </subcellularLocation>
</comment>
<feature type="domain" description="YrdC-like" evidence="16">
    <location>
        <begin position="42"/>
        <end position="230"/>
    </location>
</feature>
<feature type="binding site" evidence="15">
    <location>
        <position position="91"/>
    </location>
    <ligand>
        <name>ATP</name>
        <dbReference type="ChEBI" id="CHEBI:30616"/>
    </ligand>
</feature>
<dbReference type="InterPro" id="IPR006070">
    <property type="entry name" value="Sua5-like_dom"/>
</dbReference>
<evidence type="ECO:0000256" key="15">
    <source>
        <dbReference type="PIRSR" id="PIRSR004930-1"/>
    </source>
</evidence>
<keyword evidence="6 14" id="KW-0808">Transferase</keyword>
<evidence type="ECO:0000256" key="10">
    <source>
        <dbReference type="ARBA" id="ARBA00022840"/>
    </source>
</evidence>
<comment type="caution">
    <text evidence="17">The sequence shown here is derived from an EMBL/GenBank/DDBJ whole genome shotgun (WGS) entry which is preliminary data.</text>
</comment>
<organism evidence="17 18">
    <name type="scientific">Syncephalastrum racemosum</name>
    <name type="common">Filamentous fungus</name>
    <dbReference type="NCBI Taxonomy" id="13706"/>
    <lineage>
        <taxon>Eukaryota</taxon>
        <taxon>Fungi</taxon>
        <taxon>Fungi incertae sedis</taxon>
        <taxon>Mucoromycota</taxon>
        <taxon>Mucoromycotina</taxon>
        <taxon>Mucoromycetes</taxon>
        <taxon>Mucorales</taxon>
        <taxon>Syncephalastraceae</taxon>
        <taxon>Syncephalastrum</taxon>
    </lineage>
</organism>
<dbReference type="NCBIfam" id="TIGR00057">
    <property type="entry name" value="L-threonylcarbamoyladenylate synthase"/>
    <property type="match status" value="1"/>
</dbReference>
<dbReference type="GO" id="GO:0005739">
    <property type="term" value="C:mitochondrion"/>
    <property type="evidence" value="ECO:0007669"/>
    <property type="project" value="EnsemblFungi"/>
</dbReference>
<keyword evidence="18" id="KW-1185">Reference proteome</keyword>
<dbReference type="InterPro" id="IPR010923">
    <property type="entry name" value="T(6)A37_SUA5"/>
</dbReference>
<dbReference type="OrthoDB" id="412787at2759"/>
<evidence type="ECO:0000256" key="9">
    <source>
        <dbReference type="ARBA" id="ARBA00022741"/>
    </source>
</evidence>
<dbReference type="EMBL" id="MCGN01000008">
    <property type="protein sequence ID" value="ORY93860.1"/>
    <property type="molecule type" value="Genomic_DNA"/>
</dbReference>
<evidence type="ECO:0000313" key="18">
    <source>
        <dbReference type="Proteomes" id="UP000242180"/>
    </source>
</evidence>
<keyword evidence="8 14" id="KW-0548">Nucleotidyltransferase</keyword>
<evidence type="ECO:0000256" key="6">
    <source>
        <dbReference type="ARBA" id="ARBA00022679"/>
    </source>
</evidence>
<dbReference type="FunCoup" id="A0A1X2H5Y8">
    <property type="interactions" value="271"/>
</dbReference>
<evidence type="ECO:0000256" key="11">
    <source>
        <dbReference type="ARBA" id="ARBA00029774"/>
    </source>
</evidence>
<dbReference type="Pfam" id="PF01300">
    <property type="entry name" value="Sua5_yciO_yrdC"/>
    <property type="match status" value="1"/>
</dbReference>
<dbReference type="EC" id="2.7.7.87" evidence="3 14"/>
<dbReference type="InterPro" id="IPR038385">
    <property type="entry name" value="Sua5/YwlC_C"/>
</dbReference>
<name>A0A1X2H5Y8_SYNRA</name>
<dbReference type="GO" id="GO:0043047">
    <property type="term" value="F:single-stranded telomeric DNA binding"/>
    <property type="evidence" value="ECO:0007669"/>
    <property type="project" value="EnsemblFungi"/>
</dbReference>
<dbReference type="GO" id="GO:0000723">
    <property type="term" value="P:telomere maintenance"/>
    <property type="evidence" value="ECO:0007669"/>
    <property type="project" value="EnsemblFungi"/>
</dbReference>
<accession>A0A1X2H5Y8</accession>
<dbReference type="PIRSF" id="PIRSF004930">
    <property type="entry name" value="Tln_factor_SUA5"/>
    <property type="match status" value="1"/>
</dbReference>
<feature type="binding site" evidence="15">
    <location>
        <position position="182"/>
    </location>
    <ligand>
        <name>L-threonine</name>
        <dbReference type="ChEBI" id="CHEBI:57926"/>
    </ligand>
</feature>
<evidence type="ECO:0000256" key="12">
    <source>
        <dbReference type="ARBA" id="ARBA00048366"/>
    </source>
</evidence>
<dbReference type="Gene3D" id="3.90.870.10">
    <property type="entry name" value="DHBP synthase"/>
    <property type="match status" value="1"/>
</dbReference>
<dbReference type="OMA" id="RTQRWKS"/>
<feature type="binding site" evidence="15">
    <location>
        <position position="64"/>
    </location>
    <ligand>
        <name>L-threonine</name>
        <dbReference type="ChEBI" id="CHEBI:57926"/>
    </ligand>
</feature>
<dbReference type="Gene3D" id="3.40.50.11030">
    <property type="entry name" value="Threonylcarbamoyl-AMP synthase, C-terminal domain"/>
    <property type="match status" value="1"/>
</dbReference>
<evidence type="ECO:0000256" key="2">
    <source>
        <dbReference type="ARBA" id="ARBA00007663"/>
    </source>
</evidence>
<feature type="binding site" evidence="15">
    <location>
        <position position="87"/>
    </location>
    <ligand>
        <name>ATP</name>
        <dbReference type="ChEBI" id="CHEBI:30616"/>
    </ligand>
</feature>
<keyword evidence="10 14" id="KW-0067">ATP-binding</keyword>
<feature type="binding site" evidence="15">
    <location>
        <position position="152"/>
    </location>
    <ligand>
        <name>ATP</name>
        <dbReference type="ChEBI" id="CHEBI:30616"/>
    </ligand>
</feature>
<dbReference type="Pfam" id="PF03481">
    <property type="entry name" value="Sua5_C"/>
    <property type="match status" value="1"/>
</dbReference>
<evidence type="ECO:0000313" key="17">
    <source>
        <dbReference type="EMBL" id="ORY93860.1"/>
    </source>
</evidence>
<dbReference type="GO" id="GO:0006450">
    <property type="term" value="P:regulation of translational fidelity"/>
    <property type="evidence" value="ECO:0007669"/>
    <property type="project" value="EnsemblFungi"/>
</dbReference>
<feature type="binding site" evidence="15">
    <location>
        <position position="174"/>
    </location>
    <ligand>
        <name>ATP</name>
        <dbReference type="ChEBI" id="CHEBI:30616"/>
    </ligand>
</feature>
<evidence type="ECO:0000256" key="13">
    <source>
        <dbReference type="ARBA" id="ARBA00056339"/>
    </source>
</evidence>
<reference evidence="17 18" key="1">
    <citation type="submission" date="2016-07" db="EMBL/GenBank/DDBJ databases">
        <title>Pervasive Adenine N6-methylation of Active Genes in Fungi.</title>
        <authorList>
            <consortium name="DOE Joint Genome Institute"/>
            <person name="Mondo S.J."/>
            <person name="Dannebaum R.O."/>
            <person name="Kuo R.C."/>
            <person name="Labutti K."/>
            <person name="Haridas S."/>
            <person name="Kuo A."/>
            <person name="Salamov A."/>
            <person name="Ahrendt S.R."/>
            <person name="Lipzen A."/>
            <person name="Sullivan W."/>
            <person name="Andreopoulos W.B."/>
            <person name="Clum A."/>
            <person name="Lindquist E."/>
            <person name="Daum C."/>
            <person name="Ramamoorthy G.K."/>
            <person name="Gryganskyi A."/>
            <person name="Culley D."/>
            <person name="Magnuson J.K."/>
            <person name="James T.Y."/>
            <person name="O'Malley M.A."/>
            <person name="Stajich J.E."/>
            <person name="Spatafora J.W."/>
            <person name="Visel A."/>
            <person name="Grigoriev I.V."/>
        </authorList>
    </citation>
    <scope>NUCLEOTIDE SEQUENCE [LARGE SCALE GENOMIC DNA]</scope>
    <source>
        <strain evidence="17 18">NRRL 2496</strain>
    </source>
</reference>
<feature type="binding site" evidence="15">
    <location>
        <position position="212"/>
    </location>
    <ligand>
        <name>L-threonine</name>
        <dbReference type="ChEBI" id="CHEBI:57926"/>
    </ligand>
</feature>
<comment type="similarity">
    <text evidence="2 14">Belongs to the SUA5 family.</text>
</comment>
<comment type="catalytic activity">
    <reaction evidence="12 14">
        <text>L-threonine + hydrogencarbonate + ATP = L-threonylcarbamoyladenylate + diphosphate + H2O</text>
        <dbReference type="Rhea" id="RHEA:36407"/>
        <dbReference type="ChEBI" id="CHEBI:15377"/>
        <dbReference type="ChEBI" id="CHEBI:17544"/>
        <dbReference type="ChEBI" id="CHEBI:30616"/>
        <dbReference type="ChEBI" id="CHEBI:33019"/>
        <dbReference type="ChEBI" id="CHEBI:57926"/>
        <dbReference type="ChEBI" id="CHEBI:73682"/>
        <dbReference type="EC" id="2.7.7.87"/>
    </reaction>
</comment>
<feature type="binding site" evidence="15">
    <location>
        <position position="148"/>
    </location>
    <ligand>
        <name>ATP</name>
        <dbReference type="ChEBI" id="CHEBI:30616"/>
    </ligand>
</feature>
<feature type="binding site" evidence="15">
    <location>
        <position position="96"/>
    </location>
    <ligand>
        <name>L-threonine</name>
        <dbReference type="ChEBI" id="CHEBI:57926"/>
    </ligand>
</feature>
<evidence type="ECO:0000256" key="1">
    <source>
        <dbReference type="ARBA" id="ARBA00004496"/>
    </source>
</evidence>
<feature type="binding site" evidence="15">
    <location>
        <position position="172"/>
    </location>
    <ligand>
        <name>L-threonine</name>
        <dbReference type="ChEBI" id="CHEBI:57926"/>
    </ligand>
</feature>
<sequence>MLSRFVRTMSSFTTRVIPVDPAQFSFKSKNTGEAIIRSTADEAAIDQAVQALRAGEAVGMPTETVYGLAANALSAEAVQKIFAAKNRPQDNPLIVHVSSLAMLEELLPNKTIPPQYIPVLDRFWPGALTIIVPSASIVPSAVTCGQPTVAVRFPSHPVARALIAKCGFPLAAPSANASGRPSPTLASHVYHDLQSRIPLVLDGGPCDVGVESTVLDAVRNPPAILRPGGVTYEDLKPLLPNLQVYQKHFTDKQLELAPTTPGMKYRHYSPDALVVLVEDTVPDFDARCAVELDALRQSHTIAKVGYLRTRSEASPDEADLSVAMGSSADQFAQALFRGLRSLDDQQVDVIFVQGISEEKEGMAVMNRLRKAASRIIAQ</sequence>
<dbReference type="PROSITE" id="PS51163">
    <property type="entry name" value="YRDC"/>
    <property type="match status" value="1"/>
</dbReference>
<dbReference type="STRING" id="13706.A0A1X2H5Y8"/>
<dbReference type="GO" id="GO:0002949">
    <property type="term" value="P:tRNA threonylcarbamoyladenosine modification"/>
    <property type="evidence" value="ECO:0007669"/>
    <property type="project" value="EnsemblFungi"/>
</dbReference>
<feature type="binding site" evidence="15">
    <location>
        <position position="226"/>
    </location>
    <ligand>
        <name>ATP</name>
        <dbReference type="ChEBI" id="CHEBI:30616"/>
    </ligand>
</feature>
<dbReference type="InterPro" id="IPR050156">
    <property type="entry name" value="TC-AMP_synthase_SUA5"/>
</dbReference>
<dbReference type="InParanoid" id="A0A1X2H5Y8"/>